<dbReference type="PANTHER" id="PTHR34129:SF1">
    <property type="entry name" value="DUF952 DOMAIN-CONTAINING PROTEIN"/>
    <property type="match status" value="1"/>
</dbReference>
<dbReference type="PANTHER" id="PTHR34129">
    <property type="entry name" value="BLR1139 PROTEIN"/>
    <property type="match status" value="1"/>
</dbReference>
<dbReference type="InterPro" id="IPR009297">
    <property type="entry name" value="DUF952"/>
</dbReference>
<evidence type="ECO:0000313" key="1">
    <source>
        <dbReference type="EMBL" id="WTP47677.1"/>
    </source>
</evidence>
<reference evidence="1" key="1">
    <citation type="submission" date="2022-10" db="EMBL/GenBank/DDBJ databases">
        <title>The complete genomes of actinobacterial strains from the NBC collection.</title>
        <authorList>
            <person name="Joergensen T.S."/>
            <person name="Alvarez Arevalo M."/>
            <person name="Sterndorff E.B."/>
            <person name="Faurdal D."/>
            <person name="Vuksanovic O."/>
            <person name="Mourched A.-S."/>
            <person name="Charusanti P."/>
            <person name="Shaw S."/>
            <person name="Blin K."/>
            <person name="Weber T."/>
        </authorList>
    </citation>
    <scope>NUCLEOTIDE SEQUENCE</scope>
    <source>
        <strain evidence="1">NBC_00189</strain>
    </source>
</reference>
<dbReference type="EMBL" id="CP108133">
    <property type="protein sequence ID" value="WTP47677.1"/>
    <property type="molecule type" value="Genomic_DNA"/>
</dbReference>
<accession>A0ABZ1JBP7</accession>
<dbReference type="Gene3D" id="3.20.170.20">
    <property type="entry name" value="Protein of unknown function DUF952"/>
    <property type="match status" value="1"/>
</dbReference>
<keyword evidence="2" id="KW-1185">Reference proteome</keyword>
<dbReference type="RefSeq" id="WP_265648252.1">
    <property type="nucleotide sequence ID" value="NZ_CP108133.1"/>
</dbReference>
<protein>
    <submittedName>
        <fullName evidence="1">DUF952 domain-containing protein</fullName>
    </submittedName>
</protein>
<organism evidence="1 2">
    <name type="scientific">Streptomyces tauricus</name>
    <dbReference type="NCBI Taxonomy" id="68274"/>
    <lineage>
        <taxon>Bacteria</taxon>
        <taxon>Bacillati</taxon>
        <taxon>Actinomycetota</taxon>
        <taxon>Actinomycetes</taxon>
        <taxon>Kitasatosporales</taxon>
        <taxon>Streptomycetaceae</taxon>
        <taxon>Streptomyces</taxon>
        <taxon>Streptomyces aurantiacus group</taxon>
    </lineage>
</organism>
<sequence>MIYHVVTLGDWSARPEAPYAPASLVRDGFIHCAPDAETTLAVVNAFYRDSPRPLLALVLDEARLTARLEFEAADPTPPPGVGADVLFPHLFGPLDRDAVERVLEIEWDDDGRAVALQPRAPRERS</sequence>
<dbReference type="SUPFAM" id="SSF56399">
    <property type="entry name" value="ADP-ribosylation"/>
    <property type="match status" value="1"/>
</dbReference>
<dbReference type="Pfam" id="PF06108">
    <property type="entry name" value="DUF952"/>
    <property type="match status" value="1"/>
</dbReference>
<dbReference type="Proteomes" id="UP001432166">
    <property type="component" value="Chromosome"/>
</dbReference>
<evidence type="ECO:0000313" key="2">
    <source>
        <dbReference type="Proteomes" id="UP001432166"/>
    </source>
</evidence>
<name>A0ABZ1JBP7_9ACTN</name>
<proteinExistence type="predicted"/>
<gene>
    <name evidence="1" type="ORF">OG288_04700</name>
</gene>